<feature type="region of interest" description="Disordered" evidence="1">
    <location>
        <begin position="1"/>
        <end position="21"/>
    </location>
</feature>
<dbReference type="EMBL" id="REGN01004876">
    <property type="protein sequence ID" value="RNA15832.1"/>
    <property type="molecule type" value="Genomic_DNA"/>
</dbReference>
<dbReference type="AlphaFoldDB" id="A0A3M7QWX1"/>
<accession>A0A3M7QWX1</accession>
<dbReference type="Proteomes" id="UP000276133">
    <property type="component" value="Unassembled WGS sequence"/>
</dbReference>
<name>A0A3M7QWX1_BRAPC</name>
<evidence type="ECO:0000313" key="3">
    <source>
        <dbReference type="Proteomes" id="UP000276133"/>
    </source>
</evidence>
<organism evidence="2 3">
    <name type="scientific">Brachionus plicatilis</name>
    <name type="common">Marine rotifer</name>
    <name type="synonym">Brachionus muelleri</name>
    <dbReference type="NCBI Taxonomy" id="10195"/>
    <lineage>
        <taxon>Eukaryota</taxon>
        <taxon>Metazoa</taxon>
        <taxon>Spiralia</taxon>
        <taxon>Gnathifera</taxon>
        <taxon>Rotifera</taxon>
        <taxon>Eurotatoria</taxon>
        <taxon>Monogononta</taxon>
        <taxon>Pseudotrocha</taxon>
        <taxon>Ploima</taxon>
        <taxon>Brachionidae</taxon>
        <taxon>Brachionus</taxon>
    </lineage>
</organism>
<comment type="caution">
    <text evidence="2">The sequence shown here is derived from an EMBL/GenBank/DDBJ whole genome shotgun (WGS) entry which is preliminary data.</text>
</comment>
<evidence type="ECO:0000256" key="1">
    <source>
        <dbReference type="SAM" id="MobiDB-lite"/>
    </source>
</evidence>
<reference evidence="2 3" key="1">
    <citation type="journal article" date="2018" name="Sci. Rep.">
        <title>Genomic signatures of local adaptation to the degree of environmental predictability in rotifers.</title>
        <authorList>
            <person name="Franch-Gras L."/>
            <person name="Hahn C."/>
            <person name="Garcia-Roger E.M."/>
            <person name="Carmona M.J."/>
            <person name="Serra M."/>
            <person name="Gomez A."/>
        </authorList>
    </citation>
    <scope>NUCLEOTIDE SEQUENCE [LARGE SCALE GENOMIC DNA]</scope>
    <source>
        <strain evidence="2">HYR1</strain>
    </source>
</reference>
<gene>
    <name evidence="2" type="ORF">BpHYR1_020382</name>
</gene>
<protein>
    <submittedName>
        <fullName evidence="2">Uncharacterized protein</fullName>
    </submittedName>
</protein>
<keyword evidence="3" id="KW-1185">Reference proteome</keyword>
<evidence type="ECO:0000313" key="2">
    <source>
        <dbReference type="EMBL" id="RNA15832.1"/>
    </source>
</evidence>
<sequence>MTPKHLAENVSTLNEEKKIGSSKRSESTIDLIGNKMKAKIAGTKISKASPTVLNNILVAKELKLIQIENKNKKS</sequence>
<proteinExistence type="predicted"/>